<reference evidence="6" key="1">
    <citation type="submission" date="2022-11" db="UniProtKB">
        <authorList>
            <consortium name="WormBaseParasite"/>
        </authorList>
    </citation>
    <scope>IDENTIFICATION</scope>
</reference>
<keyword evidence="4" id="KW-0813">Transport</keyword>
<evidence type="ECO:0000256" key="4">
    <source>
        <dbReference type="RuleBase" id="RU367022"/>
    </source>
</evidence>
<keyword evidence="4" id="KW-0187">Copper transport</keyword>
<evidence type="ECO:0000313" key="6">
    <source>
        <dbReference type="WBParaSite" id="jg16516"/>
    </source>
</evidence>
<keyword evidence="5" id="KW-1185">Reference proteome</keyword>
<feature type="transmembrane region" description="Helical" evidence="4">
    <location>
        <begin position="47"/>
        <end position="66"/>
    </location>
</feature>
<dbReference type="PANTHER" id="PTHR12483">
    <property type="entry name" value="SOLUTE CARRIER FAMILY 31 COPPER TRANSPORTERS"/>
    <property type="match status" value="1"/>
</dbReference>
<keyword evidence="2 4" id="KW-1133">Transmembrane helix</keyword>
<dbReference type="GO" id="GO:0016020">
    <property type="term" value="C:membrane"/>
    <property type="evidence" value="ECO:0007669"/>
    <property type="project" value="UniProtKB-SubCell"/>
</dbReference>
<keyword evidence="4" id="KW-0406">Ion transport</keyword>
<comment type="similarity">
    <text evidence="4">Belongs to the copper transporter (Ctr) (TC 1.A.56) family. SLC31A subfamily.</text>
</comment>
<evidence type="ECO:0000313" key="5">
    <source>
        <dbReference type="Proteomes" id="UP000887574"/>
    </source>
</evidence>
<sequence length="131" mass="14970">MDMKNMTDHGGMKHKMGGMHHMWMYFHSTIDDTVLFEFWTVKSVGSMIISCLILFLAGVGFEALKWSRLMVENRRRAQQDKTTGSNSNGHTLDPNLSFGASLVNRYRKQLFSGAHLIQTLLFSIQVLWAIC</sequence>
<keyword evidence="3 4" id="KW-0472">Membrane</keyword>
<accession>A0A915D7E5</accession>
<dbReference type="InterPro" id="IPR007274">
    <property type="entry name" value="Cop_transporter"/>
</dbReference>
<comment type="subcellular location">
    <subcellularLocation>
        <location evidence="4">Membrane</location>
        <topology evidence="4">Multi-pass membrane protein</topology>
    </subcellularLocation>
</comment>
<dbReference type="PANTHER" id="PTHR12483:SF115">
    <property type="entry name" value="COPPER TRANSPORT PROTEIN"/>
    <property type="match status" value="1"/>
</dbReference>
<proteinExistence type="inferred from homology"/>
<dbReference type="Proteomes" id="UP000887574">
    <property type="component" value="Unplaced"/>
</dbReference>
<evidence type="ECO:0000256" key="2">
    <source>
        <dbReference type="ARBA" id="ARBA00022989"/>
    </source>
</evidence>
<evidence type="ECO:0000256" key="3">
    <source>
        <dbReference type="ARBA" id="ARBA00023136"/>
    </source>
</evidence>
<dbReference type="WBParaSite" id="jg16516">
    <property type="protein sequence ID" value="jg16516"/>
    <property type="gene ID" value="jg16516"/>
</dbReference>
<protein>
    <recommendedName>
        <fullName evidence="4">Copper transport protein</fullName>
    </recommendedName>
</protein>
<evidence type="ECO:0000256" key="1">
    <source>
        <dbReference type="ARBA" id="ARBA00022692"/>
    </source>
</evidence>
<organism evidence="5 6">
    <name type="scientific">Ditylenchus dipsaci</name>
    <dbReference type="NCBI Taxonomy" id="166011"/>
    <lineage>
        <taxon>Eukaryota</taxon>
        <taxon>Metazoa</taxon>
        <taxon>Ecdysozoa</taxon>
        <taxon>Nematoda</taxon>
        <taxon>Chromadorea</taxon>
        <taxon>Rhabditida</taxon>
        <taxon>Tylenchina</taxon>
        <taxon>Tylenchomorpha</taxon>
        <taxon>Sphaerularioidea</taxon>
        <taxon>Anguinidae</taxon>
        <taxon>Anguininae</taxon>
        <taxon>Ditylenchus</taxon>
    </lineage>
</organism>
<dbReference type="AlphaFoldDB" id="A0A915D7E5"/>
<keyword evidence="4" id="KW-0186">Copper</keyword>
<name>A0A915D7E5_9BILA</name>
<dbReference type="Pfam" id="PF04145">
    <property type="entry name" value="Ctr"/>
    <property type="match status" value="1"/>
</dbReference>
<keyword evidence="1 4" id="KW-0812">Transmembrane</keyword>
<dbReference type="GO" id="GO:0005375">
    <property type="term" value="F:copper ion transmembrane transporter activity"/>
    <property type="evidence" value="ECO:0007669"/>
    <property type="project" value="UniProtKB-UniRule"/>
</dbReference>